<evidence type="ECO:0000256" key="1">
    <source>
        <dbReference type="ARBA" id="ARBA00022603"/>
    </source>
</evidence>
<evidence type="ECO:0000313" key="5">
    <source>
        <dbReference type="EMBL" id="MEA9355201.1"/>
    </source>
</evidence>
<organism evidence="5 6">
    <name type="scientific">Bacteriovorax antarcticus</name>
    <dbReference type="NCBI Taxonomy" id="3088717"/>
    <lineage>
        <taxon>Bacteria</taxon>
        <taxon>Pseudomonadati</taxon>
        <taxon>Bdellovibrionota</taxon>
        <taxon>Bacteriovoracia</taxon>
        <taxon>Bacteriovoracales</taxon>
        <taxon>Bacteriovoracaceae</taxon>
        <taxon>Bacteriovorax</taxon>
    </lineage>
</organism>
<dbReference type="Proteomes" id="UP001302274">
    <property type="component" value="Unassembled WGS sequence"/>
</dbReference>
<dbReference type="Gene3D" id="3.40.50.150">
    <property type="entry name" value="Vaccinia Virus protein VP39"/>
    <property type="match status" value="1"/>
</dbReference>
<reference evidence="5 6" key="1">
    <citation type="submission" date="2023-11" db="EMBL/GenBank/DDBJ databases">
        <title>A Novel Polar Bacteriovorax (B. antarcticus) Isolated from the Biocrust in Antarctica.</title>
        <authorList>
            <person name="Mun W."/>
            <person name="Choi S.Y."/>
            <person name="Mitchell R.J."/>
        </authorList>
    </citation>
    <scope>NUCLEOTIDE SEQUENCE [LARGE SCALE GENOMIC DNA]</scope>
    <source>
        <strain evidence="5 6">PP10</strain>
    </source>
</reference>
<dbReference type="InterPro" id="IPR019614">
    <property type="entry name" value="SAM-dep_methyl-trfase"/>
</dbReference>
<feature type="domain" description="S-adenosylmethionine-dependent methyltransferase" evidence="4">
    <location>
        <begin position="18"/>
        <end position="296"/>
    </location>
</feature>
<dbReference type="InterPro" id="IPR029063">
    <property type="entry name" value="SAM-dependent_MTases_sf"/>
</dbReference>
<keyword evidence="6" id="KW-1185">Reference proteome</keyword>
<evidence type="ECO:0000313" key="6">
    <source>
        <dbReference type="Proteomes" id="UP001302274"/>
    </source>
</evidence>
<gene>
    <name evidence="5" type="ORF">SHI21_03270</name>
</gene>
<proteinExistence type="predicted"/>
<sequence>MLKTISSNIPKVSGECVRLFHGRGKKWPEFEHLSIDLYPPAVLITTYKEIDEAEKASLVETLKSVPGLQFESILLQKRYGKGEDVEVLSGTAVGETHAVEKSEKYLVNLKNAKNIGFFLDMAIGREYVRNNSQGKSVLNLFSYTCSLSVAALKGGATQVVNVDTSKPALNVGERNHLLNGIDKRAVKFLPHDIMKSFGAIARKGPYDLIIIDPPTNQGDSFKAERDYHKIIRRLHTMTAKDGIVMACLNSPHLDSQFLISAFEEHANQFTFQDKFYSSFSEMEDDQEKGLKILIFKKN</sequence>
<evidence type="ECO:0000256" key="3">
    <source>
        <dbReference type="ARBA" id="ARBA00022691"/>
    </source>
</evidence>
<dbReference type="SUPFAM" id="SSF53335">
    <property type="entry name" value="S-adenosyl-L-methionine-dependent methyltransferases"/>
    <property type="match status" value="1"/>
</dbReference>
<keyword evidence="1 5" id="KW-0489">Methyltransferase</keyword>
<accession>A0ABU5VQC3</accession>
<dbReference type="Pfam" id="PF10672">
    <property type="entry name" value="Methyltrans_SAM"/>
    <property type="match status" value="1"/>
</dbReference>
<protein>
    <submittedName>
        <fullName evidence="5">Class I SAM-dependent methyltransferase</fullName>
        <ecNumber evidence="5">2.1.1.-</ecNumber>
    </submittedName>
</protein>
<keyword evidence="3" id="KW-0949">S-adenosyl-L-methionine</keyword>
<name>A0ABU5VQC3_9BACT</name>
<dbReference type="GO" id="GO:0008168">
    <property type="term" value="F:methyltransferase activity"/>
    <property type="evidence" value="ECO:0007669"/>
    <property type="project" value="UniProtKB-KW"/>
</dbReference>
<dbReference type="EC" id="2.1.1.-" evidence="5"/>
<comment type="caution">
    <text evidence="5">The sequence shown here is derived from an EMBL/GenBank/DDBJ whole genome shotgun (WGS) entry which is preliminary data.</text>
</comment>
<dbReference type="PANTHER" id="PTHR43042">
    <property type="entry name" value="SAM-DEPENDENT METHYLTRANSFERASE"/>
    <property type="match status" value="1"/>
</dbReference>
<keyword evidence="2 5" id="KW-0808">Transferase</keyword>
<dbReference type="PANTHER" id="PTHR43042:SF3">
    <property type="entry name" value="RIBOSOMAL RNA LARGE SUBUNIT METHYLTRANSFERASE YWBD-RELATED"/>
    <property type="match status" value="1"/>
</dbReference>
<dbReference type="EMBL" id="JAYGJQ010000001">
    <property type="protein sequence ID" value="MEA9355201.1"/>
    <property type="molecule type" value="Genomic_DNA"/>
</dbReference>
<evidence type="ECO:0000256" key="2">
    <source>
        <dbReference type="ARBA" id="ARBA00022679"/>
    </source>
</evidence>
<evidence type="ECO:0000259" key="4">
    <source>
        <dbReference type="Pfam" id="PF10672"/>
    </source>
</evidence>
<dbReference type="RefSeq" id="WP_323574689.1">
    <property type="nucleotide sequence ID" value="NZ_JAYGJQ010000001.1"/>
</dbReference>
<dbReference type="GO" id="GO:0032259">
    <property type="term" value="P:methylation"/>
    <property type="evidence" value="ECO:0007669"/>
    <property type="project" value="UniProtKB-KW"/>
</dbReference>